<reference evidence="1 2" key="1">
    <citation type="submission" date="2021-03" db="EMBL/GenBank/DDBJ databases">
        <title>Genomic and phenotypic characterization of Chloracidobacterium isolates provides evidence for multiple species.</title>
        <authorList>
            <person name="Saini M.K."/>
            <person name="Costas A.M.G."/>
            <person name="Tank M."/>
            <person name="Bryant D.A."/>
        </authorList>
    </citation>
    <scope>NUCLEOTIDE SEQUENCE [LARGE SCALE GENOMIC DNA]</scope>
    <source>
        <strain evidence="1 2">BV2-C</strain>
    </source>
</reference>
<evidence type="ECO:0000313" key="2">
    <source>
        <dbReference type="Proteomes" id="UP000676506"/>
    </source>
</evidence>
<dbReference type="EMBL" id="CP072648">
    <property type="protein sequence ID" value="QUW03392.1"/>
    <property type="molecule type" value="Genomic_DNA"/>
</dbReference>
<proteinExistence type="predicted"/>
<organism evidence="1 2">
    <name type="scientific">Chloracidobacterium validum</name>
    <dbReference type="NCBI Taxonomy" id="2821543"/>
    <lineage>
        <taxon>Bacteria</taxon>
        <taxon>Pseudomonadati</taxon>
        <taxon>Acidobacteriota</taxon>
        <taxon>Terriglobia</taxon>
        <taxon>Terriglobales</taxon>
        <taxon>Acidobacteriaceae</taxon>
        <taxon>Chloracidobacterium</taxon>
    </lineage>
</organism>
<keyword evidence="2" id="KW-1185">Reference proteome</keyword>
<evidence type="ECO:0008006" key="3">
    <source>
        <dbReference type="Google" id="ProtNLM"/>
    </source>
</evidence>
<sequence>MNVFEWAWRRLVSPIPSRALCALVADGVVMLDRRSQQSIFRPWLENVFQPSFDAENVLLPEAFTAALQTAAETLGLAGERRWSVLLPASTARTHVITIEAPTPRQDVPQVMVWKAERLTGLAAGDIWMTTSELGRTEFEAGRVGRRFLMVAMHRRVALDLQSHLQRLNWQPGLVLPQLLCESLWLQRAPRQDHQMLISVEGDALAVMLLRKGLPLAVRTLPLAGEAPAEQLLRLLLFFREHAAEIGLSQGAADIHFEVLAINVPLDVEDIRQPVAETFGASPSVIEPRHLGFASPLEFSRLAGVAGLAAATA</sequence>
<dbReference type="Proteomes" id="UP000676506">
    <property type="component" value="Chromosome 1"/>
</dbReference>
<accession>A0ABX8BAE6</accession>
<name>A0ABX8BAE6_9BACT</name>
<evidence type="ECO:0000313" key="1">
    <source>
        <dbReference type="EMBL" id="QUW03392.1"/>
    </source>
</evidence>
<dbReference type="RefSeq" id="WP_211429283.1">
    <property type="nucleotide sequence ID" value="NZ_CP072648.1"/>
</dbReference>
<protein>
    <recommendedName>
        <fullName evidence="3">Tfp pilus assembly protein, ATPase PilM</fullName>
    </recommendedName>
</protein>
<gene>
    <name evidence="1" type="ORF">J8C06_02835</name>
</gene>